<sequence length="127" mass="13265">MSNLPSDLKYAKSHEWLKLSADGTALVGITDYAQNSLGDITFVQLPKVGTALKAGETFGVVESVKAASDVYAPVAGTVLEVNQALEANPEQVNSAPYAGGWMLKLKLIDPAAAESLLNAADYAKVIG</sequence>
<dbReference type="SUPFAM" id="SSF51230">
    <property type="entry name" value="Single hybrid motif"/>
    <property type="match status" value="1"/>
</dbReference>
<dbReference type="PROSITE" id="PS00189">
    <property type="entry name" value="LIPOYL"/>
    <property type="match status" value="1"/>
</dbReference>
<dbReference type="InterPro" id="IPR000089">
    <property type="entry name" value="Biotin_lipoyl"/>
</dbReference>
<evidence type="ECO:0000259" key="5">
    <source>
        <dbReference type="PROSITE" id="PS50968"/>
    </source>
</evidence>
<feature type="modified residue" description="N6-lipoyllysine" evidence="3 4">
    <location>
        <position position="65"/>
    </location>
</feature>
<evidence type="ECO:0000313" key="6">
    <source>
        <dbReference type="EMBL" id="AOS45580.1"/>
    </source>
</evidence>
<dbReference type="GO" id="GO:0005829">
    <property type="term" value="C:cytosol"/>
    <property type="evidence" value="ECO:0007669"/>
    <property type="project" value="TreeGrafter"/>
</dbReference>
<dbReference type="HAMAP" id="MF_00272">
    <property type="entry name" value="GcvH"/>
    <property type="match status" value="1"/>
</dbReference>
<dbReference type="STRING" id="1838286.Verru16b_02663"/>
<dbReference type="OrthoDB" id="9796712at2"/>
<comment type="function">
    <text evidence="3">The glycine cleavage system catalyzes the degradation of glycine. The H protein shuttles the methylamine group of glycine from the P protein to the T protein.</text>
</comment>
<dbReference type="InterPro" id="IPR011053">
    <property type="entry name" value="Single_hybrid_motif"/>
</dbReference>
<dbReference type="GO" id="GO:0005960">
    <property type="term" value="C:glycine cleavage complex"/>
    <property type="evidence" value="ECO:0007669"/>
    <property type="project" value="InterPro"/>
</dbReference>
<evidence type="ECO:0000313" key="7">
    <source>
        <dbReference type="Proteomes" id="UP000095228"/>
    </source>
</evidence>
<dbReference type="Proteomes" id="UP000095228">
    <property type="component" value="Chromosome"/>
</dbReference>
<evidence type="ECO:0000256" key="4">
    <source>
        <dbReference type="PIRSR" id="PIRSR617453-50"/>
    </source>
</evidence>
<dbReference type="AlphaFoldDB" id="A0A1D8AXI2"/>
<dbReference type="Gene3D" id="2.40.50.100">
    <property type="match status" value="1"/>
</dbReference>
<dbReference type="NCBIfam" id="TIGR00527">
    <property type="entry name" value="gcvH"/>
    <property type="match status" value="1"/>
</dbReference>
<comment type="cofactor">
    <cofactor evidence="3">
        <name>(R)-lipoate</name>
        <dbReference type="ChEBI" id="CHEBI:83088"/>
    </cofactor>
    <text evidence="3">Binds 1 lipoyl cofactor covalently.</text>
</comment>
<organism evidence="6 7">
    <name type="scientific">Lacunisphaera limnophila</name>
    <dbReference type="NCBI Taxonomy" id="1838286"/>
    <lineage>
        <taxon>Bacteria</taxon>
        <taxon>Pseudomonadati</taxon>
        <taxon>Verrucomicrobiota</taxon>
        <taxon>Opitutia</taxon>
        <taxon>Opitutales</taxon>
        <taxon>Opitutaceae</taxon>
        <taxon>Lacunisphaera</taxon>
    </lineage>
</organism>
<dbReference type="GO" id="GO:0019464">
    <property type="term" value="P:glycine decarboxylation via glycine cleavage system"/>
    <property type="evidence" value="ECO:0007669"/>
    <property type="project" value="UniProtKB-UniRule"/>
</dbReference>
<reference evidence="6 7" key="1">
    <citation type="submission" date="2016-06" db="EMBL/GenBank/DDBJ databases">
        <title>Three novel species with peptidoglycan cell walls form the new genus Lacunisphaera gen. nov. in the family Opitutaceae of the verrucomicrobial subdivision 4.</title>
        <authorList>
            <person name="Rast P."/>
            <person name="Gloeckner I."/>
            <person name="Jogler M."/>
            <person name="Boedeker C."/>
            <person name="Jeske O."/>
            <person name="Wiegand S."/>
            <person name="Reinhardt R."/>
            <person name="Schumann P."/>
            <person name="Rohde M."/>
            <person name="Spring S."/>
            <person name="Gloeckner F.O."/>
            <person name="Jogler C."/>
        </authorList>
    </citation>
    <scope>NUCLEOTIDE SEQUENCE [LARGE SCALE GENOMIC DNA]</scope>
    <source>
        <strain evidence="6 7">IG16b</strain>
    </source>
</reference>
<keyword evidence="2 3" id="KW-0450">Lipoyl</keyword>
<dbReference type="PANTHER" id="PTHR11715:SF3">
    <property type="entry name" value="GLYCINE CLEAVAGE SYSTEM H PROTEIN-RELATED"/>
    <property type="match status" value="1"/>
</dbReference>
<evidence type="ECO:0000256" key="2">
    <source>
        <dbReference type="ARBA" id="ARBA00022823"/>
    </source>
</evidence>
<feature type="domain" description="Lipoyl-binding" evidence="5">
    <location>
        <begin position="24"/>
        <end position="106"/>
    </location>
</feature>
<gene>
    <name evidence="3 6" type="primary">gcvH</name>
    <name evidence="6" type="ORF">Verru16b_02663</name>
</gene>
<dbReference type="InterPro" id="IPR033753">
    <property type="entry name" value="GCV_H/Fam206"/>
</dbReference>
<accession>A0A1D8AXI2</accession>
<dbReference type="PANTHER" id="PTHR11715">
    <property type="entry name" value="GLYCINE CLEAVAGE SYSTEM H PROTEIN"/>
    <property type="match status" value="1"/>
</dbReference>
<comment type="subunit">
    <text evidence="3">The glycine cleavage system is composed of four proteins: P, T, L and H.</text>
</comment>
<dbReference type="InterPro" id="IPR017453">
    <property type="entry name" value="GCV_H_sub"/>
</dbReference>
<dbReference type="PROSITE" id="PS50968">
    <property type="entry name" value="BIOTINYL_LIPOYL"/>
    <property type="match status" value="1"/>
</dbReference>
<name>A0A1D8AXI2_9BACT</name>
<evidence type="ECO:0000256" key="3">
    <source>
        <dbReference type="HAMAP-Rule" id="MF_00272"/>
    </source>
</evidence>
<dbReference type="GO" id="GO:0009249">
    <property type="term" value="P:protein lipoylation"/>
    <property type="evidence" value="ECO:0007669"/>
    <property type="project" value="TreeGrafter"/>
</dbReference>
<dbReference type="KEGG" id="obg:Verru16b_02663"/>
<dbReference type="EMBL" id="CP016094">
    <property type="protein sequence ID" value="AOS45580.1"/>
    <property type="molecule type" value="Genomic_DNA"/>
</dbReference>
<comment type="similarity">
    <text evidence="1 3">Belongs to the GcvH family.</text>
</comment>
<dbReference type="RefSeq" id="WP_069962710.1">
    <property type="nucleotide sequence ID" value="NZ_CP016094.1"/>
</dbReference>
<dbReference type="CDD" id="cd06848">
    <property type="entry name" value="GCS_H"/>
    <property type="match status" value="1"/>
</dbReference>
<dbReference type="InterPro" id="IPR002930">
    <property type="entry name" value="GCV_H"/>
</dbReference>
<dbReference type="PATRIC" id="fig|1838286.3.peg.2678"/>
<proteinExistence type="inferred from homology"/>
<protein>
    <recommendedName>
        <fullName evidence="3">Glycine cleavage system H protein</fullName>
    </recommendedName>
</protein>
<evidence type="ECO:0000256" key="1">
    <source>
        <dbReference type="ARBA" id="ARBA00009249"/>
    </source>
</evidence>
<keyword evidence="7" id="KW-1185">Reference proteome</keyword>
<dbReference type="NCBIfam" id="NF002270">
    <property type="entry name" value="PRK01202.1"/>
    <property type="match status" value="1"/>
</dbReference>
<dbReference type="InterPro" id="IPR003016">
    <property type="entry name" value="2-oxoA_DH_lipoyl-BS"/>
</dbReference>
<dbReference type="Pfam" id="PF01597">
    <property type="entry name" value="GCV_H"/>
    <property type="match status" value="1"/>
</dbReference>